<dbReference type="Proteomes" id="UP000481517">
    <property type="component" value="Unassembled WGS sequence"/>
</dbReference>
<feature type="chain" id="PRO_5029004749" evidence="1">
    <location>
        <begin position="22"/>
        <end position="44"/>
    </location>
</feature>
<evidence type="ECO:0000313" key="3">
    <source>
        <dbReference type="Proteomes" id="UP000481517"/>
    </source>
</evidence>
<reference evidence="2 3" key="1">
    <citation type="submission" date="2020-02" db="EMBL/GenBank/DDBJ databases">
        <authorList>
            <person name="Rodrigo-Torres L."/>
            <person name="Arahal R. D."/>
            <person name="Lucena T."/>
        </authorList>
    </citation>
    <scope>NUCLEOTIDE SEQUENCE [LARGE SCALE GENOMIC DNA]</scope>
    <source>
        <strain evidence="2 3">CECT 9734</strain>
    </source>
</reference>
<dbReference type="EMBL" id="CADCXY010000006">
    <property type="protein sequence ID" value="CAB0151697.1"/>
    <property type="molecule type" value="Genomic_DNA"/>
</dbReference>
<protein>
    <submittedName>
        <fullName evidence="2">Uncharacterized protein</fullName>
    </submittedName>
</protein>
<dbReference type="AlphaFoldDB" id="A0A6S6WLM4"/>
<proteinExistence type="predicted"/>
<accession>A0A6S6WLM4</accession>
<organism evidence="2 3">
    <name type="scientific">Pseudidiomarina piscicola</name>
    <dbReference type="NCBI Taxonomy" id="2614830"/>
    <lineage>
        <taxon>Bacteria</taxon>
        <taxon>Pseudomonadati</taxon>
        <taxon>Pseudomonadota</taxon>
        <taxon>Gammaproteobacteria</taxon>
        <taxon>Alteromonadales</taxon>
        <taxon>Idiomarinaceae</taxon>
        <taxon>Pseudidiomarina</taxon>
    </lineage>
</organism>
<keyword evidence="1" id="KW-0732">Signal</keyword>
<name>A0A6S6WLM4_9GAMM</name>
<gene>
    <name evidence="2" type="ORF">PSI9734_02065</name>
</gene>
<feature type="signal peptide" evidence="1">
    <location>
        <begin position="1"/>
        <end position="21"/>
    </location>
</feature>
<sequence>MKKFILFLVVIVGFCFSSARADVIVPCLDCTFEQAETKALFEAR</sequence>
<keyword evidence="3" id="KW-1185">Reference proteome</keyword>
<evidence type="ECO:0000256" key="1">
    <source>
        <dbReference type="SAM" id="SignalP"/>
    </source>
</evidence>
<evidence type="ECO:0000313" key="2">
    <source>
        <dbReference type="EMBL" id="CAB0151697.1"/>
    </source>
</evidence>